<proteinExistence type="inferred from homology"/>
<comment type="subcellular location">
    <subcellularLocation>
        <location evidence="6">Membrane</location>
        <topology evidence="6">Single-pass membrane protein</topology>
    </subcellularLocation>
</comment>
<keyword evidence="2 5" id="KW-0378">Hydrolase</keyword>
<evidence type="ECO:0000313" key="9">
    <source>
        <dbReference type="EMBL" id="CAK4030591.1"/>
    </source>
</evidence>
<feature type="short sequence motif" description="GXSXG" evidence="5">
    <location>
        <begin position="254"/>
        <end position="258"/>
    </location>
</feature>
<dbReference type="PROSITE" id="PS51635">
    <property type="entry name" value="PNPLA"/>
    <property type="match status" value="1"/>
</dbReference>
<feature type="compositionally biased region" description="Low complexity" evidence="7">
    <location>
        <begin position="723"/>
        <end position="740"/>
    </location>
</feature>
<gene>
    <name evidence="9" type="ORF">LECACI_7A005749</name>
</gene>
<dbReference type="Proteomes" id="UP001296104">
    <property type="component" value="Unassembled WGS sequence"/>
</dbReference>
<dbReference type="GO" id="GO:0004806">
    <property type="term" value="F:triacylglycerol lipase activity"/>
    <property type="evidence" value="ECO:0007669"/>
    <property type="project" value="InterPro"/>
</dbReference>
<evidence type="ECO:0000256" key="5">
    <source>
        <dbReference type="PROSITE-ProRule" id="PRU01161"/>
    </source>
</evidence>
<dbReference type="SUPFAM" id="SSF52151">
    <property type="entry name" value="FabD/lysophospholipase-like"/>
    <property type="match status" value="1"/>
</dbReference>
<feature type="compositionally biased region" description="Acidic residues" evidence="7">
    <location>
        <begin position="647"/>
        <end position="662"/>
    </location>
</feature>
<comment type="caution">
    <text evidence="5">Lacks conserved residue(s) required for the propagation of feature annotation.</text>
</comment>
<dbReference type="InterPro" id="IPR016035">
    <property type="entry name" value="Acyl_Trfase/lysoPLipase"/>
</dbReference>
<keyword evidence="10" id="KW-1185">Reference proteome</keyword>
<evidence type="ECO:0000256" key="1">
    <source>
        <dbReference type="ARBA" id="ARBA00002682"/>
    </source>
</evidence>
<feature type="compositionally biased region" description="Polar residues" evidence="7">
    <location>
        <begin position="22"/>
        <end position="32"/>
    </location>
</feature>
<comment type="similarity">
    <text evidence="6">Belongs to the PLPL family.</text>
</comment>
<dbReference type="Pfam" id="PF01734">
    <property type="entry name" value="Patatin"/>
    <property type="match status" value="1"/>
</dbReference>
<keyword evidence="4 5" id="KW-0443">Lipid metabolism</keyword>
<evidence type="ECO:0000259" key="8">
    <source>
        <dbReference type="PROSITE" id="PS51635"/>
    </source>
</evidence>
<feature type="short sequence motif" description="GXGXXG" evidence="5">
    <location>
        <begin position="227"/>
        <end position="232"/>
    </location>
</feature>
<comment type="caution">
    <text evidence="9">The sequence shown here is derived from an EMBL/GenBank/DDBJ whole genome shotgun (WGS) entry which is preliminary data.</text>
</comment>
<keyword evidence="3 5" id="KW-0442">Lipid degradation</keyword>
<dbReference type="InterPro" id="IPR021771">
    <property type="entry name" value="Triacylglycerol_lipase_N"/>
</dbReference>
<dbReference type="GO" id="GO:0016020">
    <property type="term" value="C:membrane"/>
    <property type="evidence" value="ECO:0007669"/>
    <property type="project" value="UniProtKB-SubCell"/>
</dbReference>
<evidence type="ECO:0000256" key="2">
    <source>
        <dbReference type="ARBA" id="ARBA00022801"/>
    </source>
</evidence>
<dbReference type="InterPro" id="IPR002641">
    <property type="entry name" value="PNPLA_dom"/>
</dbReference>
<feature type="compositionally biased region" description="Polar residues" evidence="7">
    <location>
        <begin position="677"/>
        <end position="695"/>
    </location>
</feature>
<feature type="domain" description="PNPLA" evidence="8">
    <location>
        <begin position="223"/>
        <end position="420"/>
    </location>
</feature>
<dbReference type="InterPro" id="IPR050301">
    <property type="entry name" value="NTE"/>
</dbReference>
<evidence type="ECO:0000256" key="4">
    <source>
        <dbReference type="ARBA" id="ARBA00023098"/>
    </source>
</evidence>
<feature type="region of interest" description="Disordered" evidence="7">
    <location>
        <begin position="1"/>
        <end position="36"/>
    </location>
</feature>
<dbReference type="AlphaFoldDB" id="A0AAI9EA79"/>
<accession>A0AAI9EA79</accession>
<dbReference type="Gene3D" id="3.40.1090.10">
    <property type="entry name" value="Cytosolic phospholipase A2 catalytic domain"/>
    <property type="match status" value="2"/>
</dbReference>
<feature type="region of interest" description="Disordered" evidence="7">
    <location>
        <begin position="619"/>
        <end position="746"/>
    </location>
</feature>
<dbReference type="Pfam" id="PF11815">
    <property type="entry name" value="DUF3336"/>
    <property type="match status" value="1"/>
</dbReference>
<feature type="region of interest" description="Disordered" evidence="7">
    <location>
        <begin position="557"/>
        <end position="604"/>
    </location>
</feature>
<dbReference type="PANTHER" id="PTHR14226:SF10">
    <property type="entry name" value="TRIACYLGLYCEROL LIPASE 4-RELATED"/>
    <property type="match status" value="1"/>
</dbReference>
<sequence length="746" mass="82682">MAWLMRNRDASSTNGYAEKSTRQLSRTKTATASACRPPKRLKLKSSQLFNPIILANDLLESAYTARNGPDGDKNLAEGTKLLQSQRMKDAKSYEEWKQAADKLDILEGNHYYKFDEESDECDMGLLRKRLERLKQANHDDDIEEMVQQIRNSLQRDLGGMCNPRLYQHAWLGTKHLIEEYTEVVKYTIERIVKYCQQSEDHDLVLRYKETMKAAKASFGNTALMLSGGGTLGMCHVGVVKALCRAGLLPKVVCGASAGSIVASVLCTHKPSEIVSKLEELCSGDLSVFQSVDEWQGIPGMVLNVLKGDPCFNVSNLCRVMKGLLGNITFREANNVTGLTLNIHVSCRDKHNLPRLLNYQTAPNVVIWTAVASSCALPWVFEPPGLQAKNPKTGKLEHWGHLDHKWIDGSIEGDLPARTLERLFNVNNFLASQVNPHVGPFLPKEGEDPSMARRGLRAGAATAIWTLDAFMDRGYDYFFVKMVHSILSQKYDGDITVLPDISWVPTTKILANPTHEFMMKATREGEKATWPKLDRIHNSVAIELALHNACMEIQARSIGGSDSRRAPSTTRSEHGLSSTGLHKRRSGLPGGLGPLPGFNRGRQAAHRPVRSMFKPALLPPAAQANGTDHLLSSSDEARSGQSSPLTSYDDEDFDDIHDPDDQDSQQAEMEQRLRAFLSQPTSPSISMKSYWGSDSISPRSQVPPQTPPSPPSLEMKRAFSGLFMSSIEKQPPSSSSSTGRNLSERKE</sequence>
<feature type="active site" description="Nucleophile" evidence="5">
    <location>
        <position position="256"/>
    </location>
</feature>
<reference evidence="9" key="1">
    <citation type="submission" date="2023-11" db="EMBL/GenBank/DDBJ databases">
        <authorList>
            <person name="Alioto T."/>
            <person name="Alioto T."/>
            <person name="Gomez Garrido J."/>
        </authorList>
    </citation>
    <scope>NUCLEOTIDE SEQUENCE</scope>
</reference>
<evidence type="ECO:0000256" key="3">
    <source>
        <dbReference type="ARBA" id="ARBA00022963"/>
    </source>
</evidence>
<comment type="function">
    <text evidence="1">Probable lipid hydrolase.</text>
</comment>
<feature type="compositionally biased region" description="Polar residues" evidence="7">
    <location>
        <begin position="623"/>
        <end position="645"/>
    </location>
</feature>
<dbReference type="GO" id="GO:0006641">
    <property type="term" value="P:triglyceride metabolic process"/>
    <property type="evidence" value="ECO:0007669"/>
    <property type="project" value="UniProtKB-ARBA"/>
</dbReference>
<dbReference type="GO" id="GO:0016042">
    <property type="term" value="P:lipid catabolic process"/>
    <property type="evidence" value="ECO:0007669"/>
    <property type="project" value="UniProtKB-UniRule"/>
</dbReference>
<dbReference type="PANTHER" id="PTHR14226">
    <property type="entry name" value="NEUROPATHY TARGET ESTERASE/SWISS CHEESE D.MELANOGASTER"/>
    <property type="match status" value="1"/>
</dbReference>
<protein>
    <recommendedName>
        <fullName evidence="6">Patatin-like phospholipase domain-containing protein</fullName>
        <ecNumber evidence="6">3.1.1.-</ecNumber>
    </recommendedName>
</protein>
<evidence type="ECO:0000313" key="10">
    <source>
        <dbReference type="Proteomes" id="UP001296104"/>
    </source>
</evidence>
<dbReference type="EC" id="3.1.1.-" evidence="6"/>
<evidence type="ECO:0000256" key="6">
    <source>
        <dbReference type="RuleBase" id="RU362055"/>
    </source>
</evidence>
<organism evidence="9 10">
    <name type="scientific">Lecanosticta acicola</name>
    <dbReference type="NCBI Taxonomy" id="111012"/>
    <lineage>
        <taxon>Eukaryota</taxon>
        <taxon>Fungi</taxon>
        <taxon>Dikarya</taxon>
        <taxon>Ascomycota</taxon>
        <taxon>Pezizomycotina</taxon>
        <taxon>Dothideomycetes</taxon>
        <taxon>Dothideomycetidae</taxon>
        <taxon>Mycosphaerellales</taxon>
        <taxon>Mycosphaerellaceae</taxon>
        <taxon>Lecanosticta</taxon>
    </lineage>
</organism>
<dbReference type="EMBL" id="CAVMBE010000038">
    <property type="protein sequence ID" value="CAK4030591.1"/>
    <property type="molecule type" value="Genomic_DNA"/>
</dbReference>
<comment type="function">
    <text evidence="6">Lipid hydrolase.</text>
</comment>
<name>A0AAI9EA79_9PEZI</name>
<evidence type="ECO:0000256" key="7">
    <source>
        <dbReference type="SAM" id="MobiDB-lite"/>
    </source>
</evidence>
<feature type="active site" description="Proton acceptor" evidence="5">
    <location>
        <position position="407"/>
    </location>
</feature>
<feature type="compositionally biased region" description="Polar residues" evidence="7">
    <location>
        <begin position="565"/>
        <end position="579"/>
    </location>
</feature>